<comment type="caution">
    <text evidence="7">The sequence shown here is derived from an EMBL/GenBank/DDBJ whole genome shotgun (WGS) entry which is preliminary data.</text>
</comment>
<keyword evidence="8" id="KW-1185">Reference proteome</keyword>
<dbReference type="Proteomes" id="UP001084197">
    <property type="component" value="Unassembled WGS sequence"/>
</dbReference>
<evidence type="ECO:0000256" key="1">
    <source>
        <dbReference type="ARBA" id="ARBA00006068"/>
    </source>
</evidence>
<keyword evidence="2 5" id="KW-0812">Transmembrane</keyword>
<evidence type="ECO:0000256" key="4">
    <source>
        <dbReference type="ARBA" id="ARBA00022989"/>
    </source>
</evidence>
<dbReference type="Gene3D" id="3.40.630.190">
    <property type="entry name" value="LCP protein"/>
    <property type="match status" value="1"/>
</dbReference>
<gene>
    <name evidence="7" type="ORF">OWO01_11070</name>
</gene>
<keyword evidence="4 5" id="KW-1133">Transmembrane helix</keyword>
<accession>A0A9J6RDF2</accession>
<dbReference type="NCBIfam" id="TIGR00350">
    <property type="entry name" value="lytR_cpsA_psr"/>
    <property type="match status" value="1"/>
</dbReference>
<protein>
    <submittedName>
        <fullName evidence="7">LCP family protein</fullName>
    </submittedName>
</protein>
<dbReference type="InterPro" id="IPR050922">
    <property type="entry name" value="LytR/CpsA/Psr_CW_biosynth"/>
</dbReference>
<feature type="transmembrane region" description="Helical" evidence="5">
    <location>
        <begin position="21"/>
        <end position="45"/>
    </location>
</feature>
<organism evidence="7 8">
    <name type="scientific">Natronobacillus azotifigens</name>
    <dbReference type="NCBI Taxonomy" id="472978"/>
    <lineage>
        <taxon>Bacteria</taxon>
        <taxon>Bacillati</taxon>
        <taxon>Bacillota</taxon>
        <taxon>Bacilli</taxon>
        <taxon>Bacillales</taxon>
        <taxon>Bacillaceae</taxon>
        <taxon>Natronobacillus</taxon>
    </lineage>
</organism>
<evidence type="ECO:0000256" key="5">
    <source>
        <dbReference type="SAM" id="Phobius"/>
    </source>
</evidence>
<dbReference type="InterPro" id="IPR004474">
    <property type="entry name" value="LytR_CpsA_psr"/>
</dbReference>
<evidence type="ECO:0000256" key="2">
    <source>
        <dbReference type="ARBA" id="ARBA00022692"/>
    </source>
</evidence>
<reference evidence="7" key="1">
    <citation type="submission" date="2022-11" db="EMBL/GenBank/DDBJ databases">
        <title>WGS of Natronobacillus azotifigens 24KS-1, an anaerobic diazotrophic haloalkaliphile from soda-rich habitats.</title>
        <authorList>
            <person name="Sorokin D.Y."/>
            <person name="Merkel A.Y."/>
        </authorList>
    </citation>
    <scope>NUCLEOTIDE SEQUENCE</scope>
    <source>
        <strain evidence="7">24KS-1</strain>
    </source>
</reference>
<evidence type="ECO:0000259" key="6">
    <source>
        <dbReference type="Pfam" id="PF03816"/>
    </source>
</evidence>
<dbReference type="PANTHER" id="PTHR33392:SF6">
    <property type="entry name" value="POLYISOPRENYL-TEICHOIC ACID--PEPTIDOGLYCAN TEICHOIC ACID TRANSFERASE TAGU"/>
    <property type="match status" value="1"/>
</dbReference>
<evidence type="ECO:0000313" key="8">
    <source>
        <dbReference type="Proteomes" id="UP001084197"/>
    </source>
</evidence>
<dbReference type="AlphaFoldDB" id="A0A9J6RDF2"/>
<dbReference type="PANTHER" id="PTHR33392">
    <property type="entry name" value="POLYISOPRENYL-TEICHOIC ACID--PEPTIDOGLYCAN TEICHOIC ACID TRANSFERASE TAGU"/>
    <property type="match status" value="1"/>
</dbReference>
<dbReference type="Pfam" id="PF03816">
    <property type="entry name" value="LytR_cpsA_psr"/>
    <property type="match status" value="1"/>
</dbReference>
<evidence type="ECO:0000313" key="7">
    <source>
        <dbReference type="EMBL" id="MCZ0703762.1"/>
    </source>
</evidence>
<name>A0A9J6RDF2_9BACI</name>
<sequence length="317" mass="36289">MSRLKQKNNRDKSVKKSKKKWWILTPLIIIGVLILTVGIYAWVVLNNIKSTVDSRMFEPVGSINTELTQKKIEDRENLNILLLGIDAETSDSGRSDAMMIMTLKPGEDQMKLISIPRDTRAPIVGRGTTEKINHAYAYGGADMSIQTVENFLGIELDYFMRINMAGLEELVNELGPITVNNEIEWRDSNYHFTKGPVEMDGDKTMSYVRMRKQDPTGDFGRTDRQRRVIEGLIKEGVKVQNVTRIGEVTNILGNNMGTNMEYNDMMRLFRNYNNTFKNFESYQIQGSGTSINENGRNIYYYIVPDEEIANVRNMIES</sequence>
<keyword evidence="3" id="KW-0735">Signal-anchor</keyword>
<dbReference type="EMBL" id="JAPRAT010000022">
    <property type="protein sequence ID" value="MCZ0703762.1"/>
    <property type="molecule type" value="Genomic_DNA"/>
</dbReference>
<dbReference type="RefSeq" id="WP_268780527.1">
    <property type="nucleotide sequence ID" value="NZ_JAPRAT010000022.1"/>
</dbReference>
<dbReference type="GO" id="GO:0071555">
    <property type="term" value="P:cell wall organization"/>
    <property type="evidence" value="ECO:0007669"/>
    <property type="project" value="UniProtKB-KW"/>
</dbReference>
<comment type="similarity">
    <text evidence="1">Belongs to the LytR/CpsA/Psr (LCP) family.</text>
</comment>
<evidence type="ECO:0000256" key="3">
    <source>
        <dbReference type="ARBA" id="ARBA00022968"/>
    </source>
</evidence>
<proteinExistence type="inferred from homology"/>
<keyword evidence="5" id="KW-0472">Membrane</keyword>
<feature type="domain" description="Cell envelope-related transcriptional attenuator" evidence="6">
    <location>
        <begin position="94"/>
        <end position="235"/>
    </location>
</feature>